<keyword evidence="1 3" id="KW-0479">Metal-binding</keyword>
<proteinExistence type="predicted"/>
<dbReference type="Proteomes" id="UP001258017">
    <property type="component" value="Unassembled WGS sequence"/>
</dbReference>
<evidence type="ECO:0000259" key="4">
    <source>
        <dbReference type="PROSITE" id="PS50089"/>
    </source>
</evidence>
<dbReference type="GO" id="GO:0008270">
    <property type="term" value="F:zinc ion binding"/>
    <property type="evidence" value="ECO:0007669"/>
    <property type="project" value="UniProtKB-KW"/>
</dbReference>
<evidence type="ECO:0000313" key="6">
    <source>
        <dbReference type="Proteomes" id="UP001258017"/>
    </source>
</evidence>
<name>A0AAD9REX3_9HYME</name>
<dbReference type="EMBL" id="JAIFRP010000275">
    <property type="protein sequence ID" value="KAK2578459.1"/>
    <property type="molecule type" value="Genomic_DNA"/>
</dbReference>
<evidence type="ECO:0000313" key="5">
    <source>
        <dbReference type="EMBL" id="KAK2578459.1"/>
    </source>
</evidence>
<dbReference type="Gene3D" id="3.30.40.10">
    <property type="entry name" value="Zinc/RING finger domain, C3HC4 (zinc finger)"/>
    <property type="match status" value="3"/>
</dbReference>
<evidence type="ECO:0000256" key="2">
    <source>
        <dbReference type="ARBA" id="ARBA00022833"/>
    </source>
</evidence>
<dbReference type="InterPro" id="IPR001841">
    <property type="entry name" value="Znf_RING"/>
</dbReference>
<dbReference type="PROSITE" id="PS50089">
    <property type="entry name" value="ZF_RING_2"/>
    <property type="match status" value="1"/>
</dbReference>
<protein>
    <recommendedName>
        <fullName evidence="4">RING-type domain-containing protein</fullName>
    </recommendedName>
</protein>
<keyword evidence="1 3" id="KW-0863">Zinc-finger</keyword>
<reference evidence="5" key="2">
    <citation type="journal article" date="2023" name="Commun. Biol.">
        <title>Intrasexual cuticular hydrocarbon dimorphism in a wasp sheds light on hydrocarbon biosynthesis genes in Hymenoptera.</title>
        <authorList>
            <person name="Moris V.C."/>
            <person name="Podsiadlowski L."/>
            <person name="Martin S."/>
            <person name="Oeyen J.P."/>
            <person name="Donath A."/>
            <person name="Petersen M."/>
            <person name="Wilbrandt J."/>
            <person name="Misof B."/>
            <person name="Liedtke D."/>
            <person name="Thamm M."/>
            <person name="Scheiner R."/>
            <person name="Schmitt T."/>
            <person name="Niehuis O."/>
        </authorList>
    </citation>
    <scope>NUCLEOTIDE SEQUENCE</scope>
    <source>
        <strain evidence="5">GBR_01_08_01A</strain>
    </source>
</reference>
<dbReference type="InterPro" id="IPR013083">
    <property type="entry name" value="Znf_RING/FYVE/PHD"/>
</dbReference>
<gene>
    <name evidence="5" type="ORF">KPH14_000960</name>
</gene>
<dbReference type="PANTHER" id="PTHR10315:SF117">
    <property type="entry name" value="RING-TYPE E3 UBIQUITIN TRANSFERASE"/>
    <property type="match status" value="1"/>
</dbReference>
<dbReference type="InterPro" id="IPR052088">
    <property type="entry name" value="E3_ubiquitin-ligase_SINA"/>
</dbReference>
<reference evidence="5" key="1">
    <citation type="submission" date="2021-08" db="EMBL/GenBank/DDBJ databases">
        <authorList>
            <person name="Misof B."/>
            <person name="Oliver O."/>
            <person name="Podsiadlowski L."/>
            <person name="Donath A."/>
            <person name="Peters R."/>
            <person name="Mayer C."/>
            <person name="Rust J."/>
            <person name="Gunkel S."/>
            <person name="Lesny P."/>
            <person name="Martin S."/>
            <person name="Oeyen J.P."/>
            <person name="Petersen M."/>
            <person name="Panagiotis P."/>
            <person name="Wilbrandt J."/>
            <person name="Tanja T."/>
        </authorList>
    </citation>
    <scope>NUCLEOTIDE SEQUENCE</scope>
    <source>
        <strain evidence="5">GBR_01_08_01A</strain>
        <tissue evidence="5">Thorax + abdomen</tissue>
    </source>
</reference>
<dbReference type="PANTHER" id="PTHR10315">
    <property type="entry name" value="E3 UBIQUITIN PROTEIN LIGASE SIAH"/>
    <property type="match status" value="1"/>
</dbReference>
<evidence type="ECO:0000256" key="1">
    <source>
        <dbReference type="ARBA" id="ARBA00022771"/>
    </source>
</evidence>
<organism evidence="5 6">
    <name type="scientific">Odynerus spinipes</name>
    <dbReference type="NCBI Taxonomy" id="1348599"/>
    <lineage>
        <taxon>Eukaryota</taxon>
        <taxon>Metazoa</taxon>
        <taxon>Ecdysozoa</taxon>
        <taxon>Arthropoda</taxon>
        <taxon>Hexapoda</taxon>
        <taxon>Insecta</taxon>
        <taxon>Pterygota</taxon>
        <taxon>Neoptera</taxon>
        <taxon>Endopterygota</taxon>
        <taxon>Hymenoptera</taxon>
        <taxon>Apocrita</taxon>
        <taxon>Aculeata</taxon>
        <taxon>Vespoidea</taxon>
        <taxon>Vespidae</taxon>
        <taxon>Eumeninae</taxon>
        <taxon>Odynerus</taxon>
    </lineage>
</organism>
<dbReference type="SUPFAM" id="SSF57850">
    <property type="entry name" value="RING/U-box"/>
    <property type="match status" value="1"/>
</dbReference>
<evidence type="ECO:0000256" key="3">
    <source>
        <dbReference type="PROSITE-ProRule" id="PRU00175"/>
    </source>
</evidence>
<keyword evidence="2" id="KW-0862">Zinc</keyword>
<dbReference type="GO" id="GO:0005737">
    <property type="term" value="C:cytoplasm"/>
    <property type="evidence" value="ECO:0007669"/>
    <property type="project" value="TreeGrafter"/>
</dbReference>
<feature type="domain" description="RING-type" evidence="4">
    <location>
        <begin position="32"/>
        <end position="67"/>
    </location>
</feature>
<comment type="caution">
    <text evidence="5">The sequence shown here is derived from an EMBL/GenBank/DDBJ whole genome shotgun (WGS) entry which is preliminary data.</text>
</comment>
<accession>A0AAD9REX3</accession>
<keyword evidence="6" id="KW-1185">Reference proteome</keyword>
<dbReference type="SUPFAM" id="SSF49599">
    <property type="entry name" value="TRAF domain-like"/>
    <property type="match status" value="1"/>
</dbReference>
<dbReference type="GO" id="GO:0061630">
    <property type="term" value="F:ubiquitin protein ligase activity"/>
    <property type="evidence" value="ECO:0007669"/>
    <property type="project" value="TreeGrafter"/>
</dbReference>
<sequence>MLIKVSKQLEYRQTMDALYPHLHERFKTEGICPICLMEMELAPRYSCANGHTFCYRCKPFFYNCPTCGGSLNIVTPPARSSSSHSPPLSHFLPHPVVPPLVPPPNPSAPPMEHEHNEFLDHERRHWGPPEPPEDCELLPCAYKHLGCWVKVPMYLLTLHESRCQFRPHMEEEMLPTDLPQHQDDLVECRHHVVGCKVRMPAWRKNIHENVCNYKEKFQAMNDVIESIGCVTIVDDDHRHRHHHDHHLQGDPEELVECRYRRYGCMVRMPRRRKYVHEEKCNYSKYRQSNDDEEEVWQPSESELDPDEQVDCRWAEYGCRVKPKQYRKSAHEEKCNYRMEECSYKDYGCDAMFEPARRYAHEKSCGYAP</sequence>
<dbReference type="AlphaFoldDB" id="A0AAD9REX3"/>